<keyword evidence="2" id="KW-1185">Reference proteome</keyword>
<sequence length="69" mass="8068">MWPKLHSIAMLTERLDAPRLKSTILKLQAAGHPIRKLMLPQEMHPAMVEMRGTVELEDFDVDWPTPFDW</sequence>
<evidence type="ECO:0000313" key="1">
    <source>
        <dbReference type="EMBL" id="KZP04693.1"/>
    </source>
</evidence>
<dbReference type="Proteomes" id="UP000076532">
    <property type="component" value="Unassembled WGS sequence"/>
</dbReference>
<dbReference type="EMBL" id="KV417896">
    <property type="protein sequence ID" value="KZP04693.1"/>
    <property type="molecule type" value="Genomic_DNA"/>
</dbReference>
<reference evidence="1 2" key="1">
    <citation type="journal article" date="2016" name="Mol. Biol. Evol.">
        <title>Comparative Genomics of Early-Diverging Mushroom-Forming Fungi Provides Insights into the Origins of Lignocellulose Decay Capabilities.</title>
        <authorList>
            <person name="Nagy L.G."/>
            <person name="Riley R."/>
            <person name="Tritt A."/>
            <person name="Adam C."/>
            <person name="Daum C."/>
            <person name="Floudas D."/>
            <person name="Sun H."/>
            <person name="Yadav J.S."/>
            <person name="Pangilinan J."/>
            <person name="Larsson K.H."/>
            <person name="Matsuura K."/>
            <person name="Barry K."/>
            <person name="Labutti K."/>
            <person name="Kuo R."/>
            <person name="Ohm R.A."/>
            <person name="Bhattacharya S.S."/>
            <person name="Shirouzu T."/>
            <person name="Yoshinaga Y."/>
            <person name="Martin F.M."/>
            <person name="Grigoriev I.V."/>
            <person name="Hibbett D.S."/>
        </authorList>
    </citation>
    <scope>NUCLEOTIDE SEQUENCE [LARGE SCALE GENOMIC DNA]</scope>
    <source>
        <strain evidence="1 2">CBS 109695</strain>
    </source>
</reference>
<proteinExistence type="predicted"/>
<dbReference type="OrthoDB" id="3203373at2759"/>
<protein>
    <submittedName>
        <fullName evidence="1">Uncharacterized protein</fullName>
    </submittedName>
</protein>
<name>A0A167V6N0_9AGAM</name>
<organism evidence="1 2">
    <name type="scientific">Athelia psychrophila</name>
    <dbReference type="NCBI Taxonomy" id="1759441"/>
    <lineage>
        <taxon>Eukaryota</taxon>
        <taxon>Fungi</taxon>
        <taxon>Dikarya</taxon>
        <taxon>Basidiomycota</taxon>
        <taxon>Agaricomycotina</taxon>
        <taxon>Agaricomycetes</taxon>
        <taxon>Agaricomycetidae</taxon>
        <taxon>Atheliales</taxon>
        <taxon>Atheliaceae</taxon>
        <taxon>Athelia</taxon>
    </lineage>
</organism>
<accession>A0A167V6N0</accession>
<evidence type="ECO:0000313" key="2">
    <source>
        <dbReference type="Proteomes" id="UP000076532"/>
    </source>
</evidence>
<dbReference type="AlphaFoldDB" id="A0A167V6N0"/>
<gene>
    <name evidence="1" type="ORF">FIBSPDRAFT_385965</name>
</gene>